<organism evidence="3 4">
    <name type="scientific">Olleya sediminilitoris</name>
    <dbReference type="NCBI Taxonomy" id="2795739"/>
    <lineage>
        <taxon>Bacteria</taxon>
        <taxon>Pseudomonadati</taxon>
        <taxon>Bacteroidota</taxon>
        <taxon>Flavobacteriia</taxon>
        <taxon>Flavobacteriales</taxon>
        <taxon>Flavobacteriaceae</taxon>
    </lineage>
</organism>
<keyword evidence="4" id="KW-1185">Reference proteome</keyword>
<dbReference type="EMBL" id="JAEMEF010000005">
    <property type="protein sequence ID" value="MBL7559605.1"/>
    <property type="molecule type" value="Genomic_DNA"/>
</dbReference>
<sequence length="254" mass="28122">MKKNYFTILLCIIALQLTHAKNYVTGDVHTNLGIVSKNLTAGIESYNLAGLQYHADLCKKAIENVKTSLQDSDCTKALDLSRSISTYMDTALLADDLASGRTYLQMAEKLILDIFYEYDVCTSSESTATTDVATDNGGSALSQLEQQQAQLKQQQAALEQQANALKQQLADQKAKKAQLEKEQFIIKQNQAIDNNVSSYNNLLQSCNCNTTVNDNTGSTMDATTATIPEIKSYYLEKAVKITQQYLEKLKTCKQ</sequence>
<dbReference type="Proteomes" id="UP000605013">
    <property type="component" value="Unassembled WGS sequence"/>
</dbReference>
<accession>A0ABS1WKF9</accession>
<evidence type="ECO:0000313" key="4">
    <source>
        <dbReference type="Proteomes" id="UP000605013"/>
    </source>
</evidence>
<keyword evidence="2" id="KW-0732">Signal</keyword>
<protein>
    <submittedName>
        <fullName evidence="3">Uncharacterized protein</fullName>
    </submittedName>
</protein>
<feature type="coiled-coil region" evidence="1">
    <location>
        <begin position="141"/>
        <end position="182"/>
    </location>
</feature>
<reference evidence="3 4" key="1">
    <citation type="submission" date="2020-12" db="EMBL/GenBank/DDBJ databases">
        <title>Olleya sediminilitoris sp. nov., isolated from a tidal flat.</title>
        <authorList>
            <person name="Park S."/>
            <person name="Yoon J.-H."/>
        </authorList>
    </citation>
    <scope>NUCLEOTIDE SEQUENCE [LARGE SCALE GENOMIC DNA]</scope>
    <source>
        <strain evidence="3 4">YSTF-M6</strain>
    </source>
</reference>
<dbReference type="RefSeq" id="WP_116824287.1">
    <property type="nucleotide sequence ID" value="NZ_JAEMEF010000005.1"/>
</dbReference>
<evidence type="ECO:0000256" key="1">
    <source>
        <dbReference type="SAM" id="Coils"/>
    </source>
</evidence>
<name>A0ABS1WKF9_9FLAO</name>
<feature type="chain" id="PRO_5045558336" evidence="2">
    <location>
        <begin position="21"/>
        <end position="254"/>
    </location>
</feature>
<evidence type="ECO:0000313" key="3">
    <source>
        <dbReference type="EMBL" id="MBL7559605.1"/>
    </source>
</evidence>
<evidence type="ECO:0000256" key="2">
    <source>
        <dbReference type="SAM" id="SignalP"/>
    </source>
</evidence>
<comment type="caution">
    <text evidence="3">The sequence shown here is derived from an EMBL/GenBank/DDBJ whole genome shotgun (WGS) entry which is preliminary data.</text>
</comment>
<gene>
    <name evidence="3" type="ORF">JAO71_07300</name>
</gene>
<proteinExistence type="predicted"/>
<feature type="signal peptide" evidence="2">
    <location>
        <begin position="1"/>
        <end position="20"/>
    </location>
</feature>
<keyword evidence="1" id="KW-0175">Coiled coil</keyword>